<keyword evidence="2" id="KW-0436">Ligase</keyword>
<dbReference type="InterPro" id="IPR000873">
    <property type="entry name" value="AMP-dep_synth/lig_dom"/>
</dbReference>
<evidence type="ECO:0000259" key="4">
    <source>
        <dbReference type="Pfam" id="PF13193"/>
    </source>
</evidence>
<dbReference type="GO" id="GO:0019748">
    <property type="term" value="P:secondary metabolic process"/>
    <property type="evidence" value="ECO:0007669"/>
    <property type="project" value="TreeGrafter"/>
</dbReference>
<dbReference type="Pfam" id="PF13193">
    <property type="entry name" value="AMP-binding_C"/>
    <property type="match status" value="1"/>
</dbReference>
<evidence type="ECO:0000259" key="3">
    <source>
        <dbReference type="Pfam" id="PF00501"/>
    </source>
</evidence>
<dbReference type="InterPro" id="IPR042099">
    <property type="entry name" value="ANL_N_sf"/>
</dbReference>
<evidence type="ECO:0000313" key="6">
    <source>
        <dbReference type="Proteomes" id="UP000095009"/>
    </source>
</evidence>
<dbReference type="STRING" id="857566.A0A1E3PGY8"/>
<dbReference type="PROSITE" id="PS00455">
    <property type="entry name" value="AMP_BINDING"/>
    <property type="match status" value="1"/>
</dbReference>
<dbReference type="SUPFAM" id="SSF56801">
    <property type="entry name" value="Acetyl-CoA synthetase-like"/>
    <property type="match status" value="1"/>
</dbReference>
<dbReference type="Proteomes" id="UP000095009">
    <property type="component" value="Unassembled WGS sequence"/>
</dbReference>
<proteinExistence type="inferred from homology"/>
<organism evidence="5 6">
    <name type="scientific">Nadsonia fulvescens var. elongata DSM 6958</name>
    <dbReference type="NCBI Taxonomy" id="857566"/>
    <lineage>
        <taxon>Eukaryota</taxon>
        <taxon>Fungi</taxon>
        <taxon>Dikarya</taxon>
        <taxon>Ascomycota</taxon>
        <taxon>Saccharomycotina</taxon>
        <taxon>Dipodascomycetes</taxon>
        <taxon>Dipodascales</taxon>
        <taxon>Dipodascales incertae sedis</taxon>
        <taxon>Nadsonia</taxon>
    </lineage>
</organism>
<dbReference type="EMBL" id="KV454412">
    <property type="protein sequence ID" value="ODQ64192.1"/>
    <property type="molecule type" value="Genomic_DNA"/>
</dbReference>
<dbReference type="GO" id="GO:0016405">
    <property type="term" value="F:CoA-ligase activity"/>
    <property type="evidence" value="ECO:0007669"/>
    <property type="project" value="TreeGrafter"/>
</dbReference>
<evidence type="ECO:0000313" key="5">
    <source>
        <dbReference type="EMBL" id="ODQ64192.1"/>
    </source>
</evidence>
<dbReference type="InterPro" id="IPR045851">
    <property type="entry name" value="AMP-bd_C_sf"/>
</dbReference>
<protein>
    <submittedName>
        <fullName evidence="5">Acetyl-CoA synthetase-like protein</fullName>
    </submittedName>
</protein>
<dbReference type="InterPro" id="IPR025110">
    <property type="entry name" value="AMP-bd_C"/>
</dbReference>
<name>A0A1E3PGY8_9ASCO</name>
<dbReference type="Gene3D" id="3.30.300.30">
    <property type="match status" value="1"/>
</dbReference>
<evidence type="ECO:0000256" key="2">
    <source>
        <dbReference type="ARBA" id="ARBA00022598"/>
    </source>
</evidence>
<dbReference type="Gene3D" id="3.40.50.12780">
    <property type="entry name" value="N-terminal domain of ligase-like"/>
    <property type="match status" value="1"/>
</dbReference>
<accession>A0A1E3PGY8</accession>
<dbReference type="InterPro" id="IPR020845">
    <property type="entry name" value="AMP-binding_CS"/>
</dbReference>
<sequence>MHIYKSPQGELTDIYYGDIPTFLKTSPNLQADWSTKIIMRDSNSRDIFMTAENVFDFENRFAHILAAKYNIGRDDVVALATVNSVYLPSLHYSVLHLGGIISPSNVMFTTKEYTYQFKLVGARFVVLARHLESTVRPAAEALDLTMIFMEDLITEATALPAGFSVPDLVKYPGKDECKKKLAYLNLSSGTSGNPKAVMLTHHNLTSNVQMLMAVGSSILKPSNIYAGVIPMSHIYGIHMFIYSCIWTGGCVIFFGKFDFENLLAKTIEFKVSHLFLVPPIIVLCAKHPIVDKYADGIKKNLKLIFSGAAPLSGDLCMAAMARLGGRVKISQGYGLTETSPVSHFPQPDSPLNKLESIGWLVPGQDCRLVGEDGQDVSKPYTRGEIWYRGPNVCLGYFNNPQGNAESFEGEWFKTGDVAMCDEHERFYIVDRIKEMIKSNGHQVAPAELEALMLTNPDVADVAVIGVSRIELGTELPRAFIVLREPNIDPLSIKKWFDAQVSRPKKLWGGVVVMDAIPKSSAGKILRRFLRDRKGDRVYGDVVLGPAKL</sequence>
<keyword evidence="6" id="KW-1185">Reference proteome</keyword>
<feature type="domain" description="AMP-binding enzyme C-terminal" evidence="4">
    <location>
        <begin position="447"/>
        <end position="523"/>
    </location>
</feature>
<dbReference type="PANTHER" id="PTHR24096:SF149">
    <property type="entry name" value="AMP-BINDING DOMAIN-CONTAINING PROTEIN-RELATED"/>
    <property type="match status" value="1"/>
</dbReference>
<gene>
    <name evidence="5" type="ORF">NADFUDRAFT_83758</name>
</gene>
<dbReference type="PANTHER" id="PTHR24096">
    <property type="entry name" value="LONG-CHAIN-FATTY-ACID--COA LIGASE"/>
    <property type="match status" value="1"/>
</dbReference>
<dbReference type="OrthoDB" id="1700726at2759"/>
<dbReference type="AlphaFoldDB" id="A0A1E3PGY8"/>
<feature type="domain" description="AMP-dependent synthetase/ligase" evidence="3">
    <location>
        <begin position="48"/>
        <end position="397"/>
    </location>
</feature>
<comment type="similarity">
    <text evidence="1">Belongs to the ATP-dependent AMP-binding enzyme family.</text>
</comment>
<dbReference type="Pfam" id="PF00501">
    <property type="entry name" value="AMP-binding"/>
    <property type="match status" value="1"/>
</dbReference>
<reference evidence="5 6" key="1">
    <citation type="journal article" date="2016" name="Proc. Natl. Acad. Sci. U.S.A.">
        <title>Comparative genomics of biotechnologically important yeasts.</title>
        <authorList>
            <person name="Riley R."/>
            <person name="Haridas S."/>
            <person name="Wolfe K.H."/>
            <person name="Lopes M.R."/>
            <person name="Hittinger C.T."/>
            <person name="Goeker M."/>
            <person name="Salamov A.A."/>
            <person name="Wisecaver J.H."/>
            <person name="Long T.M."/>
            <person name="Calvey C.H."/>
            <person name="Aerts A.L."/>
            <person name="Barry K.W."/>
            <person name="Choi C."/>
            <person name="Clum A."/>
            <person name="Coughlan A.Y."/>
            <person name="Deshpande S."/>
            <person name="Douglass A.P."/>
            <person name="Hanson S.J."/>
            <person name="Klenk H.-P."/>
            <person name="LaButti K.M."/>
            <person name="Lapidus A."/>
            <person name="Lindquist E.A."/>
            <person name="Lipzen A.M."/>
            <person name="Meier-Kolthoff J.P."/>
            <person name="Ohm R.A."/>
            <person name="Otillar R.P."/>
            <person name="Pangilinan J.L."/>
            <person name="Peng Y."/>
            <person name="Rokas A."/>
            <person name="Rosa C.A."/>
            <person name="Scheuner C."/>
            <person name="Sibirny A.A."/>
            <person name="Slot J.C."/>
            <person name="Stielow J.B."/>
            <person name="Sun H."/>
            <person name="Kurtzman C.P."/>
            <person name="Blackwell M."/>
            <person name="Grigoriev I.V."/>
            <person name="Jeffries T.W."/>
        </authorList>
    </citation>
    <scope>NUCLEOTIDE SEQUENCE [LARGE SCALE GENOMIC DNA]</scope>
    <source>
        <strain evidence="5 6">DSM 6958</strain>
    </source>
</reference>
<evidence type="ECO:0000256" key="1">
    <source>
        <dbReference type="ARBA" id="ARBA00006432"/>
    </source>
</evidence>